<organism evidence="2 3">
    <name type="scientific">Dreissena polymorpha</name>
    <name type="common">Zebra mussel</name>
    <name type="synonym">Mytilus polymorpha</name>
    <dbReference type="NCBI Taxonomy" id="45954"/>
    <lineage>
        <taxon>Eukaryota</taxon>
        <taxon>Metazoa</taxon>
        <taxon>Spiralia</taxon>
        <taxon>Lophotrochozoa</taxon>
        <taxon>Mollusca</taxon>
        <taxon>Bivalvia</taxon>
        <taxon>Autobranchia</taxon>
        <taxon>Heteroconchia</taxon>
        <taxon>Euheterodonta</taxon>
        <taxon>Imparidentia</taxon>
        <taxon>Neoheterodontei</taxon>
        <taxon>Myida</taxon>
        <taxon>Dreissenoidea</taxon>
        <taxon>Dreissenidae</taxon>
        <taxon>Dreissena</taxon>
    </lineage>
</organism>
<reference evidence="2" key="1">
    <citation type="journal article" date="2019" name="bioRxiv">
        <title>The Genome of the Zebra Mussel, Dreissena polymorpha: A Resource for Invasive Species Research.</title>
        <authorList>
            <person name="McCartney M.A."/>
            <person name="Auch B."/>
            <person name="Kono T."/>
            <person name="Mallez S."/>
            <person name="Zhang Y."/>
            <person name="Obille A."/>
            <person name="Becker A."/>
            <person name="Abrahante J.E."/>
            <person name="Garbe J."/>
            <person name="Badalamenti J.P."/>
            <person name="Herman A."/>
            <person name="Mangelson H."/>
            <person name="Liachko I."/>
            <person name="Sullivan S."/>
            <person name="Sone E.D."/>
            <person name="Koren S."/>
            <person name="Silverstein K.A.T."/>
            <person name="Beckman K.B."/>
            <person name="Gohl D.M."/>
        </authorList>
    </citation>
    <scope>NUCLEOTIDE SEQUENCE</scope>
    <source>
        <strain evidence="2">Duluth1</strain>
        <tissue evidence="2">Whole animal</tissue>
    </source>
</reference>
<reference evidence="2" key="2">
    <citation type="submission" date="2020-11" db="EMBL/GenBank/DDBJ databases">
        <authorList>
            <person name="McCartney M.A."/>
            <person name="Auch B."/>
            <person name="Kono T."/>
            <person name="Mallez S."/>
            <person name="Becker A."/>
            <person name="Gohl D.M."/>
            <person name="Silverstein K.A.T."/>
            <person name="Koren S."/>
            <person name="Bechman K.B."/>
            <person name="Herman A."/>
            <person name="Abrahante J.E."/>
            <person name="Garbe J."/>
        </authorList>
    </citation>
    <scope>NUCLEOTIDE SEQUENCE</scope>
    <source>
        <strain evidence="2">Duluth1</strain>
        <tissue evidence="2">Whole animal</tissue>
    </source>
</reference>
<evidence type="ECO:0000313" key="3">
    <source>
        <dbReference type="Proteomes" id="UP000828390"/>
    </source>
</evidence>
<evidence type="ECO:0000313" key="2">
    <source>
        <dbReference type="EMBL" id="KAH3861855.1"/>
    </source>
</evidence>
<dbReference type="EMBL" id="JAIWYP010000002">
    <property type="protein sequence ID" value="KAH3861855.1"/>
    <property type="molecule type" value="Genomic_DNA"/>
</dbReference>
<evidence type="ECO:0000256" key="1">
    <source>
        <dbReference type="SAM" id="MobiDB-lite"/>
    </source>
</evidence>
<dbReference type="AlphaFoldDB" id="A0A9D4RD06"/>
<name>A0A9D4RD06_DREPO</name>
<keyword evidence="3" id="KW-1185">Reference proteome</keyword>
<sequence>MSSKALPVDRCRHKQKGTAHLHGPVTPVVQLLPGTGLHRGHARYQEGEQE</sequence>
<protein>
    <submittedName>
        <fullName evidence="2">Uncharacterized protein</fullName>
    </submittedName>
</protein>
<gene>
    <name evidence="2" type="ORF">DPMN_024807</name>
</gene>
<comment type="caution">
    <text evidence="2">The sequence shown here is derived from an EMBL/GenBank/DDBJ whole genome shotgun (WGS) entry which is preliminary data.</text>
</comment>
<accession>A0A9D4RD06</accession>
<feature type="region of interest" description="Disordered" evidence="1">
    <location>
        <begin position="1"/>
        <end position="23"/>
    </location>
</feature>
<proteinExistence type="predicted"/>
<dbReference type="Proteomes" id="UP000828390">
    <property type="component" value="Unassembled WGS sequence"/>
</dbReference>